<dbReference type="PANTHER" id="PTHR34933">
    <property type="entry name" value="FLAGELLAR L-RING PROTEIN"/>
    <property type="match status" value="1"/>
</dbReference>
<feature type="region of interest" description="Disordered" evidence="9">
    <location>
        <begin position="1"/>
        <end position="33"/>
    </location>
</feature>
<gene>
    <name evidence="11" type="primary">flgH</name>
    <name evidence="11" type="ORF">UC8_42150</name>
</gene>
<feature type="transmembrane region" description="Helical" evidence="10">
    <location>
        <begin position="59"/>
        <end position="81"/>
    </location>
</feature>
<dbReference type="RefSeq" id="WP_238388743.1">
    <property type="nucleotide sequence ID" value="NZ_CP042914.1"/>
</dbReference>
<keyword evidence="8" id="KW-0998">Cell outer membrane</keyword>
<evidence type="ECO:0000256" key="9">
    <source>
        <dbReference type="SAM" id="MobiDB-lite"/>
    </source>
</evidence>
<evidence type="ECO:0000256" key="8">
    <source>
        <dbReference type="ARBA" id="ARBA00023237"/>
    </source>
</evidence>
<dbReference type="EMBL" id="CP042914">
    <property type="protein sequence ID" value="QEG42181.1"/>
    <property type="molecule type" value="Genomic_DNA"/>
</dbReference>
<evidence type="ECO:0000256" key="7">
    <source>
        <dbReference type="ARBA" id="ARBA00023143"/>
    </source>
</evidence>
<evidence type="ECO:0000313" key="11">
    <source>
        <dbReference type="EMBL" id="QEG42181.1"/>
    </source>
</evidence>
<dbReference type="PANTHER" id="PTHR34933:SF1">
    <property type="entry name" value="FLAGELLAR L-RING PROTEIN"/>
    <property type="match status" value="1"/>
</dbReference>
<keyword evidence="11" id="KW-0966">Cell projection</keyword>
<feature type="region of interest" description="Disordered" evidence="9">
    <location>
        <begin position="100"/>
        <end position="132"/>
    </location>
</feature>
<evidence type="ECO:0000256" key="6">
    <source>
        <dbReference type="ARBA" id="ARBA00023136"/>
    </source>
</evidence>
<keyword evidence="12" id="KW-1185">Reference proteome</keyword>
<evidence type="ECO:0000313" key="12">
    <source>
        <dbReference type="Proteomes" id="UP000325286"/>
    </source>
</evidence>
<comment type="similarity">
    <text evidence="4">Belongs to the FlgH family.</text>
</comment>
<reference evidence="11 12" key="1">
    <citation type="submission" date="2019-08" db="EMBL/GenBank/DDBJ databases">
        <title>Deep-cultivation of Planctomycetes and their phenomic and genomic characterization uncovers novel biology.</title>
        <authorList>
            <person name="Wiegand S."/>
            <person name="Jogler M."/>
            <person name="Boedeker C."/>
            <person name="Pinto D."/>
            <person name="Vollmers J."/>
            <person name="Rivas-Marin E."/>
            <person name="Kohn T."/>
            <person name="Peeters S.H."/>
            <person name="Heuer A."/>
            <person name="Rast P."/>
            <person name="Oberbeckmann S."/>
            <person name="Bunk B."/>
            <person name="Jeske O."/>
            <person name="Meyerdierks A."/>
            <person name="Storesund J.E."/>
            <person name="Kallscheuer N."/>
            <person name="Luecker S."/>
            <person name="Lage O.M."/>
            <person name="Pohl T."/>
            <person name="Merkel B.J."/>
            <person name="Hornburger P."/>
            <person name="Mueller R.-W."/>
            <person name="Bruemmer F."/>
            <person name="Labrenz M."/>
            <person name="Spormann A.M."/>
            <person name="Op den Camp H."/>
            <person name="Overmann J."/>
            <person name="Amann R."/>
            <person name="Jetten M.S.M."/>
            <person name="Mascher T."/>
            <person name="Medema M.H."/>
            <person name="Devos D.P."/>
            <person name="Kaster A.-K."/>
            <person name="Ovreas L."/>
            <person name="Rohde M."/>
            <person name="Galperin M.Y."/>
            <person name="Jogler C."/>
        </authorList>
    </citation>
    <scope>NUCLEOTIDE SEQUENCE [LARGE SCALE GENOMIC DNA]</scope>
    <source>
        <strain evidence="11 12">UC8</strain>
    </source>
</reference>
<dbReference type="GO" id="GO:0003774">
    <property type="term" value="F:cytoskeletal motor activity"/>
    <property type="evidence" value="ECO:0007669"/>
    <property type="project" value="InterPro"/>
</dbReference>
<keyword evidence="11" id="KW-0969">Cilium</keyword>
<keyword evidence="10" id="KW-1133">Transmembrane helix</keyword>
<sequence length="329" mass="36697">MPAIAQRRNDGSPRSYARQSVGTAQKPPSGDGSYDALRYHYDAFRNPFGARRCRYDERWGMYGTLRLLAFCGLLCVASLGYSQESSLFHQPPPNYRMAQRPLPNGALPMAPANAQPAPGNNPQGNNPQGNYPQGNYPPANYPSAANGLAQASWTYVPPAPLRQYKVHDIVTIRVDEIARMRAEGSAENRKNSLYDVILSDWLRLTGSGVKPAPQSDGDPRVSGSMDSLYRADSSIESRESLSFNIAAEIVDIRPNGNLVLEASKRIWVNENVFETSLIGTCRASDIGPDNVLLSKDLLDAEIRKDERGRLRDGYRRGWFQRWFEEFQPL</sequence>
<comment type="function">
    <text evidence="1">Assembles around the rod to form the L-ring and probably protects the motor/basal body from shearing forces during rotation.</text>
</comment>
<name>A0A5B9R6J3_9BACT</name>
<keyword evidence="7" id="KW-0975">Bacterial flagellum</keyword>
<dbReference type="GO" id="GO:0009279">
    <property type="term" value="C:cell outer membrane"/>
    <property type="evidence" value="ECO:0007669"/>
    <property type="project" value="UniProtKB-SubCell"/>
</dbReference>
<dbReference type="Pfam" id="PF02107">
    <property type="entry name" value="FlgH"/>
    <property type="match status" value="1"/>
</dbReference>
<keyword evidence="5" id="KW-0732">Signal</keyword>
<evidence type="ECO:0000256" key="5">
    <source>
        <dbReference type="ARBA" id="ARBA00022729"/>
    </source>
</evidence>
<dbReference type="InterPro" id="IPR000527">
    <property type="entry name" value="Flag_Lring"/>
</dbReference>
<dbReference type="GO" id="GO:0009427">
    <property type="term" value="C:bacterial-type flagellum basal body, distal rod, L ring"/>
    <property type="evidence" value="ECO:0007669"/>
    <property type="project" value="InterPro"/>
</dbReference>
<feature type="compositionally biased region" description="Low complexity" evidence="9">
    <location>
        <begin position="110"/>
        <end position="132"/>
    </location>
</feature>
<dbReference type="Proteomes" id="UP000325286">
    <property type="component" value="Chromosome"/>
</dbReference>
<keyword evidence="10" id="KW-0812">Transmembrane</keyword>
<evidence type="ECO:0000256" key="2">
    <source>
        <dbReference type="ARBA" id="ARBA00004117"/>
    </source>
</evidence>
<evidence type="ECO:0000256" key="1">
    <source>
        <dbReference type="ARBA" id="ARBA00002591"/>
    </source>
</evidence>
<comment type="subcellular location">
    <subcellularLocation>
        <location evidence="2">Bacterial flagellum basal body</location>
    </subcellularLocation>
    <subcellularLocation>
        <location evidence="3">Cell outer membrane</location>
    </subcellularLocation>
</comment>
<keyword evidence="11" id="KW-0282">Flagellum</keyword>
<protein>
    <submittedName>
        <fullName evidence="11">Flagellar L-ring protein</fullName>
    </submittedName>
</protein>
<accession>A0A5B9R6J3</accession>
<organism evidence="11 12">
    <name type="scientific">Roseimaritima ulvae</name>
    <dbReference type="NCBI Taxonomy" id="980254"/>
    <lineage>
        <taxon>Bacteria</taxon>
        <taxon>Pseudomonadati</taxon>
        <taxon>Planctomycetota</taxon>
        <taxon>Planctomycetia</taxon>
        <taxon>Pirellulales</taxon>
        <taxon>Pirellulaceae</taxon>
        <taxon>Roseimaritima</taxon>
    </lineage>
</organism>
<dbReference type="GO" id="GO:0071973">
    <property type="term" value="P:bacterial-type flagellum-dependent cell motility"/>
    <property type="evidence" value="ECO:0007669"/>
    <property type="project" value="InterPro"/>
</dbReference>
<evidence type="ECO:0000256" key="4">
    <source>
        <dbReference type="ARBA" id="ARBA00006929"/>
    </source>
</evidence>
<dbReference type="AlphaFoldDB" id="A0A5B9R6J3"/>
<evidence type="ECO:0000256" key="10">
    <source>
        <dbReference type="SAM" id="Phobius"/>
    </source>
</evidence>
<dbReference type="KEGG" id="rul:UC8_42150"/>
<keyword evidence="6 10" id="KW-0472">Membrane</keyword>
<proteinExistence type="inferred from homology"/>
<evidence type="ECO:0000256" key="3">
    <source>
        <dbReference type="ARBA" id="ARBA00004442"/>
    </source>
</evidence>